<keyword evidence="10" id="KW-0539">Nucleus</keyword>
<dbReference type="OrthoDB" id="6604432at2759"/>
<feature type="region of interest" description="Disordered" evidence="13">
    <location>
        <begin position="1"/>
        <end position="119"/>
    </location>
</feature>
<evidence type="ECO:0000256" key="6">
    <source>
        <dbReference type="ARBA" id="ARBA00023015"/>
    </source>
</evidence>
<evidence type="ECO:0000256" key="9">
    <source>
        <dbReference type="ARBA" id="ARBA00023163"/>
    </source>
</evidence>
<evidence type="ECO:0000256" key="11">
    <source>
        <dbReference type="ARBA" id="ARBA00023306"/>
    </source>
</evidence>
<gene>
    <name evidence="15" type="ORF">GE061_000041</name>
</gene>
<reference evidence="15" key="1">
    <citation type="journal article" date="2021" name="Mol. Ecol. Resour.">
        <title>Apolygus lucorum genome provides insights into omnivorousness and mesophyll feeding.</title>
        <authorList>
            <person name="Liu Y."/>
            <person name="Liu H."/>
            <person name="Wang H."/>
            <person name="Huang T."/>
            <person name="Liu B."/>
            <person name="Yang B."/>
            <person name="Yin L."/>
            <person name="Li B."/>
            <person name="Zhang Y."/>
            <person name="Zhang S."/>
            <person name="Jiang F."/>
            <person name="Zhang X."/>
            <person name="Ren Y."/>
            <person name="Wang B."/>
            <person name="Wang S."/>
            <person name="Lu Y."/>
            <person name="Wu K."/>
            <person name="Fan W."/>
            <person name="Wang G."/>
        </authorList>
    </citation>
    <scope>NUCLEOTIDE SEQUENCE</scope>
    <source>
        <strain evidence="15">12Hb</strain>
    </source>
</reference>
<organism evidence="15 16">
    <name type="scientific">Apolygus lucorum</name>
    <name type="common">Small green plant bug</name>
    <name type="synonym">Lygocoris lucorum</name>
    <dbReference type="NCBI Taxonomy" id="248454"/>
    <lineage>
        <taxon>Eukaryota</taxon>
        <taxon>Metazoa</taxon>
        <taxon>Ecdysozoa</taxon>
        <taxon>Arthropoda</taxon>
        <taxon>Hexapoda</taxon>
        <taxon>Insecta</taxon>
        <taxon>Pterygota</taxon>
        <taxon>Neoptera</taxon>
        <taxon>Paraneoptera</taxon>
        <taxon>Hemiptera</taxon>
        <taxon>Heteroptera</taxon>
        <taxon>Panheteroptera</taxon>
        <taxon>Cimicomorpha</taxon>
        <taxon>Miridae</taxon>
        <taxon>Mirini</taxon>
        <taxon>Apolygus</taxon>
    </lineage>
</organism>
<dbReference type="GO" id="GO:0043565">
    <property type="term" value="F:sequence-specific DNA binding"/>
    <property type="evidence" value="ECO:0007669"/>
    <property type="project" value="InterPro"/>
</dbReference>
<evidence type="ECO:0000256" key="13">
    <source>
        <dbReference type="SAM" id="MobiDB-lite"/>
    </source>
</evidence>
<comment type="caution">
    <text evidence="15">The sequence shown here is derived from an EMBL/GenBank/DDBJ whole genome shotgun (WGS) entry which is preliminary data.</text>
</comment>
<feature type="domain" description="THAP-type" evidence="14">
    <location>
        <begin position="92"/>
        <end position="173"/>
    </location>
</feature>
<dbReference type="SMART" id="SM00692">
    <property type="entry name" value="DM3"/>
    <property type="match status" value="1"/>
</dbReference>
<evidence type="ECO:0000313" key="16">
    <source>
        <dbReference type="Proteomes" id="UP000466442"/>
    </source>
</evidence>
<evidence type="ECO:0000256" key="10">
    <source>
        <dbReference type="ARBA" id="ARBA00023242"/>
    </source>
</evidence>
<evidence type="ECO:0000256" key="12">
    <source>
        <dbReference type="PROSITE-ProRule" id="PRU00309"/>
    </source>
</evidence>
<feature type="compositionally biased region" description="Polar residues" evidence="13">
    <location>
        <begin position="81"/>
        <end position="90"/>
    </location>
</feature>
<dbReference type="InterPro" id="IPR026516">
    <property type="entry name" value="THAP1/10"/>
</dbReference>
<dbReference type="AlphaFoldDB" id="A0A8S9Y358"/>
<dbReference type="InterPro" id="IPR006612">
    <property type="entry name" value="THAP_Znf"/>
</dbReference>
<proteinExistence type="inferred from homology"/>
<keyword evidence="7" id="KW-0175">Coiled coil</keyword>
<sequence length="180" mass="19628">MPPKPGNPSDLSGGKKDSVLGQSKGKAKNVNVPVDTDDEEESSSDFDASHPVGRDGDWSQSSPVGGEDQEYQVKLPDQEYFVNSPSQQQLAPPGFAMDDEPVSRPVRKTAGIPPSRFPAQPDLQRAWLAAVERDKPVTTTSRICSAHFNAEDFWPTYSSGRRSLRTSVVPTIFTPTDNLL</sequence>
<dbReference type="PANTHER" id="PTHR46600:SF1">
    <property type="entry name" value="THAP DOMAIN-CONTAINING PROTEIN 1"/>
    <property type="match status" value="1"/>
</dbReference>
<dbReference type="Proteomes" id="UP000466442">
    <property type="component" value="Linkage Group LG1"/>
</dbReference>
<dbReference type="GO" id="GO:0005654">
    <property type="term" value="C:nucleoplasm"/>
    <property type="evidence" value="ECO:0007669"/>
    <property type="project" value="UniProtKB-SubCell"/>
</dbReference>
<dbReference type="PROSITE" id="PS50950">
    <property type="entry name" value="ZF_THAP"/>
    <property type="match status" value="1"/>
</dbReference>
<keyword evidence="11" id="KW-0131">Cell cycle</keyword>
<keyword evidence="6" id="KW-0805">Transcription regulation</keyword>
<dbReference type="GO" id="GO:0008270">
    <property type="term" value="F:zinc ion binding"/>
    <property type="evidence" value="ECO:0007669"/>
    <property type="project" value="UniProtKB-KW"/>
</dbReference>
<keyword evidence="4 12" id="KW-0863">Zinc-finger</keyword>
<keyword evidence="5" id="KW-0862">Zinc</keyword>
<comment type="subcellular location">
    <subcellularLocation>
        <location evidence="1">Nucleus</location>
        <location evidence="1">Nucleoplasm</location>
    </subcellularLocation>
</comment>
<keyword evidence="9" id="KW-0804">Transcription</keyword>
<evidence type="ECO:0000256" key="7">
    <source>
        <dbReference type="ARBA" id="ARBA00023054"/>
    </source>
</evidence>
<evidence type="ECO:0000256" key="4">
    <source>
        <dbReference type="ARBA" id="ARBA00022771"/>
    </source>
</evidence>
<dbReference type="SUPFAM" id="SSF57716">
    <property type="entry name" value="Glucocorticoid receptor-like (DNA-binding domain)"/>
    <property type="match status" value="1"/>
</dbReference>
<dbReference type="EMBL" id="WIXP02000001">
    <property type="protein sequence ID" value="KAF6215710.1"/>
    <property type="molecule type" value="Genomic_DNA"/>
</dbReference>
<evidence type="ECO:0000256" key="5">
    <source>
        <dbReference type="ARBA" id="ARBA00022833"/>
    </source>
</evidence>
<accession>A0A8S9Y358</accession>
<evidence type="ECO:0000256" key="3">
    <source>
        <dbReference type="ARBA" id="ARBA00022723"/>
    </source>
</evidence>
<dbReference type="Gene3D" id="6.20.210.20">
    <property type="entry name" value="THAP domain"/>
    <property type="match status" value="1"/>
</dbReference>
<evidence type="ECO:0000259" key="14">
    <source>
        <dbReference type="PROSITE" id="PS50950"/>
    </source>
</evidence>
<protein>
    <recommendedName>
        <fullName evidence="14">THAP-type domain-containing protein</fullName>
    </recommendedName>
</protein>
<evidence type="ECO:0000256" key="2">
    <source>
        <dbReference type="ARBA" id="ARBA00006177"/>
    </source>
</evidence>
<keyword evidence="16" id="KW-1185">Reference proteome</keyword>
<comment type="similarity">
    <text evidence="2">Belongs to the THAP1 family.</text>
</comment>
<dbReference type="SMART" id="SM00980">
    <property type="entry name" value="THAP"/>
    <property type="match status" value="1"/>
</dbReference>
<dbReference type="Pfam" id="PF05485">
    <property type="entry name" value="THAP"/>
    <property type="match status" value="1"/>
</dbReference>
<name>A0A8S9Y358_APOLU</name>
<evidence type="ECO:0000256" key="8">
    <source>
        <dbReference type="ARBA" id="ARBA00023125"/>
    </source>
</evidence>
<keyword evidence="3" id="KW-0479">Metal-binding</keyword>
<dbReference type="InterPro" id="IPR038441">
    <property type="entry name" value="THAP_Znf_sf"/>
</dbReference>
<evidence type="ECO:0000256" key="1">
    <source>
        <dbReference type="ARBA" id="ARBA00004642"/>
    </source>
</evidence>
<feature type="compositionally biased region" description="Acidic residues" evidence="13">
    <location>
        <begin position="35"/>
        <end position="44"/>
    </location>
</feature>
<dbReference type="PANTHER" id="PTHR46600">
    <property type="entry name" value="THAP DOMAIN-CONTAINING"/>
    <property type="match status" value="1"/>
</dbReference>
<keyword evidence="8 12" id="KW-0238">DNA-binding</keyword>
<evidence type="ECO:0000313" key="15">
    <source>
        <dbReference type="EMBL" id="KAF6215710.1"/>
    </source>
</evidence>